<organism evidence="1 2">
    <name type="scientific">Thalassospira profundimaris</name>
    <dbReference type="NCBI Taxonomy" id="502049"/>
    <lineage>
        <taxon>Bacteria</taxon>
        <taxon>Pseudomonadati</taxon>
        <taxon>Pseudomonadota</taxon>
        <taxon>Alphaproteobacteria</taxon>
        <taxon>Rhodospirillales</taxon>
        <taxon>Thalassospiraceae</taxon>
        <taxon>Thalassospira</taxon>
    </lineage>
</organism>
<protein>
    <submittedName>
        <fullName evidence="1">Uncharacterized protein</fullName>
    </submittedName>
</protein>
<evidence type="ECO:0000313" key="2">
    <source>
        <dbReference type="Proteomes" id="UP000253061"/>
    </source>
</evidence>
<dbReference type="EMBL" id="JPWB01000005">
    <property type="protein sequence ID" value="RCK21647.1"/>
    <property type="molecule type" value="Genomic_DNA"/>
</dbReference>
<reference evidence="1 2" key="1">
    <citation type="submission" date="2014-07" db="EMBL/GenBank/DDBJ databases">
        <title>Draft genome sequence of Thalassospira profundimaris R8-17.</title>
        <authorList>
            <person name="Lai Q."/>
            <person name="Shao Z."/>
        </authorList>
    </citation>
    <scope>NUCLEOTIDE SEQUENCE [LARGE SCALE GENOMIC DNA]</scope>
    <source>
        <strain evidence="1 2">R8-17</strain>
    </source>
</reference>
<name>A0A367V8Y1_9PROT</name>
<comment type="caution">
    <text evidence="1">The sequence shown here is derived from an EMBL/GenBank/DDBJ whole genome shotgun (WGS) entry which is preliminary data.</text>
</comment>
<accession>A0A367V8Y1</accession>
<evidence type="ECO:0000313" key="1">
    <source>
        <dbReference type="EMBL" id="RCK21647.1"/>
    </source>
</evidence>
<dbReference type="AlphaFoldDB" id="A0A367V8Y1"/>
<proteinExistence type="predicted"/>
<gene>
    <name evidence="1" type="ORF">TH6_13760</name>
</gene>
<sequence length="68" mass="8018">MTAPLVLSLYLEKNRGKKQFVFENFLHFPLNPLFYNGKNNRSLAFPTTAEMTAWIAARLLQRIRENEF</sequence>
<dbReference type="Proteomes" id="UP000253061">
    <property type="component" value="Unassembled WGS sequence"/>
</dbReference>